<dbReference type="EMBL" id="BMNT01000045">
    <property type="protein sequence ID" value="GGL13090.1"/>
    <property type="molecule type" value="Genomic_DNA"/>
</dbReference>
<evidence type="ECO:0000313" key="2">
    <source>
        <dbReference type="EMBL" id="GGL13090.1"/>
    </source>
</evidence>
<feature type="region of interest" description="Disordered" evidence="1">
    <location>
        <begin position="26"/>
        <end position="48"/>
    </location>
</feature>
<dbReference type="Pfam" id="PF00300">
    <property type="entry name" value="His_Phos_1"/>
    <property type="match status" value="1"/>
</dbReference>
<comment type="caution">
    <text evidence="2">The sequence shown here is derived from an EMBL/GenBank/DDBJ whole genome shotgun (WGS) entry which is preliminary data.</text>
</comment>
<dbReference type="SUPFAM" id="SSF53254">
    <property type="entry name" value="Phosphoglycerate mutase-like"/>
    <property type="match status" value="1"/>
</dbReference>
<reference evidence="2" key="1">
    <citation type="journal article" date="2014" name="Int. J. Syst. Evol. Microbiol.">
        <title>Complete genome sequence of Corynebacterium casei LMG S-19264T (=DSM 44701T), isolated from a smear-ripened cheese.</title>
        <authorList>
            <consortium name="US DOE Joint Genome Institute (JGI-PGF)"/>
            <person name="Walter F."/>
            <person name="Albersmeier A."/>
            <person name="Kalinowski J."/>
            <person name="Ruckert C."/>
        </authorList>
    </citation>
    <scope>NUCLEOTIDE SEQUENCE</scope>
    <source>
        <strain evidence="2">JCM 13064</strain>
    </source>
</reference>
<dbReference type="InterPro" id="IPR013078">
    <property type="entry name" value="His_Pase_superF_clade-1"/>
</dbReference>
<dbReference type="Gene3D" id="3.40.50.1240">
    <property type="entry name" value="Phosphoglycerate mutase-like"/>
    <property type="match status" value="1"/>
</dbReference>
<dbReference type="InterPro" id="IPR050275">
    <property type="entry name" value="PGM_Phosphatase"/>
</dbReference>
<dbReference type="CDD" id="cd07067">
    <property type="entry name" value="HP_PGM_like"/>
    <property type="match status" value="1"/>
</dbReference>
<dbReference type="SMART" id="SM00855">
    <property type="entry name" value="PGAM"/>
    <property type="match status" value="1"/>
</dbReference>
<evidence type="ECO:0000313" key="3">
    <source>
        <dbReference type="Proteomes" id="UP000645217"/>
    </source>
</evidence>
<keyword evidence="3" id="KW-1185">Reference proteome</keyword>
<gene>
    <name evidence="2" type="ORF">GCM10007964_64000</name>
</gene>
<dbReference type="PANTHER" id="PTHR48100">
    <property type="entry name" value="BROAD-SPECIFICITY PHOSPHATASE YOR283W-RELATED"/>
    <property type="match status" value="1"/>
</dbReference>
<proteinExistence type="predicted"/>
<accession>A0A917RKR4</accession>
<evidence type="ECO:0000256" key="1">
    <source>
        <dbReference type="SAM" id="MobiDB-lite"/>
    </source>
</evidence>
<dbReference type="InterPro" id="IPR029033">
    <property type="entry name" value="His_PPase_superfam"/>
</dbReference>
<dbReference type="Proteomes" id="UP000645217">
    <property type="component" value="Unassembled WGS sequence"/>
</dbReference>
<protein>
    <submittedName>
        <fullName evidence="2">Phosphoglycerate mutase</fullName>
    </submittedName>
</protein>
<dbReference type="PANTHER" id="PTHR48100:SF10">
    <property type="entry name" value="2-CARBOXY-D-ARABINITOL-1-PHOSPHATASE-RELATED"/>
    <property type="match status" value="1"/>
</dbReference>
<sequence>MTVRITLVCHGSTEALRRAVFPTDDDGLDEGGHRDTARAAPSFASPGRPEGVVLCGPARRCRETAEGLGLAAAVVDDRLRDRDHGRWAGRSLAEIQAEDPAGPAAWLTDPAAAPHGGESVLALVERVAAWLASRREPSGRVIAVTHPDVIRAALVHVLDAATTAFSAIDVEPLATVRLTTAGGRWRLRFPRPT</sequence>
<organism evidence="2 3">
    <name type="scientific">Sphaerisporangium melleum</name>
    <dbReference type="NCBI Taxonomy" id="321316"/>
    <lineage>
        <taxon>Bacteria</taxon>
        <taxon>Bacillati</taxon>
        <taxon>Actinomycetota</taxon>
        <taxon>Actinomycetes</taxon>
        <taxon>Streptosporangiales</taxon>
        <taxon>Streptosporangiaceae</taxon>
        <taxon>Sphaerisporangium</taxon>
    </lineage>
</organism>
<dbReference type="GO" id="GO:0016791">
    <property type="term" value="F:phosphatase activity"/>
    <property type="evidence" value="ECO:0007669"/>
    <property type="project" value="TreeGrafter"/>
</dbReference>
<dbReference type="RefSeq" id="WP_189166801.1">
    <property type="nucleotide sequence ID" value="NZ_BMNT01000045.1"/>
</dbReference>
<name>A0A917RKR4_9ACTN</name>
<dbReference type="AlphaFoldDB" id="A0A917RKR4"/>
<reference evidence="2" key="2">
    <citation type="submission" date="2020-09" db="EMBL/GenBank/DDBJ databases">
        <authorList>
            <person name="Sun Q."/>
            <person name="Ohkuma M."/>
        </authorList>
    </citation>
    <scope>NUCLEOTIDE SEQUENCE</scope>
    <source>
        <strain evidence="2">JCM 13064</strain>
    </source>
</reference>